<dbReference type="RefSeq" id="WP_181932591.1">
    <property type="nucleotide sequence ID" value="NZ_CP054698.1"/>
</dbReference>
<organism evidence="1 2">
    <name type="scientific">Nostoc edaphicum CCNP1411</name>
    <dbReference type="NCBI Taxonomy" id="1472755"/>
    <lineage>
        <taxon>Bacteria</taxon>
        <taxon>Bacillati</taxon>
        <taxon>Cyanobacteriota</taxon>
        <taxon>Cyanophyceae</taxon>
        <taxon>Nostocales</taxon>
        <taxon>Nostocaceae</taxon>
        <taxon>Nostoc</taxon>
    </lineage>
</organism>
<gene>
    <name evidence="1" type="ORF">HUN01_06560</name>
</gene>
<evidence type="ECO:0000313" key="2">
    <source>
        <dbReference type="Proteomes" id="UP000514713"/>
    </source>
</evidence>
<name>A0A7D7QI28_9NOSO</name>
<keyword evidence="2" id="KW-1185">Reference proteome</keyword>
<accession>A0A7D7QI28</accession>
<dbReference type="AlphaFoldDB" id="A0A7D7QI28"/>
<evidence type="ECO:0000313" key="1">
    <source>
        <dbReference type="EMBL" id="QMS87261.1"/>
    </source>
</evidence>
<dbReference type="EMBL" id="CP054698">
    <property type="protein sequence ID" value="QMS87261.1"/>
    <property type="molecule type" value="Genomic_DNA"/>
</dbReference>
<sequence length="207" mass="23762">MTRPRILQPGQSYTFSKYFELPYTPADILAELGCSYERASLQLPQYSGVIDYLEFLQRYLRRNIMRVNPISEAAKREVLIAPILLEICDQTQTQLNIEYPINVSEQLKGSFDYYISSSNSLLVVEAKQSDLSRGFTQLAIELIALDQWTDSQTPALYGAVTNGEDWRFGIFYRQDKRIMQDIKLYRVPEGLEELVRVLVGILTNATS</sequence>
<protein>
    <submittedName>
        <fullName evidence="1">Uncharacterized protein</fullName>
    </submittedName>
</protein>
<proteinExistence type="predicted"/>
<reference evidence="2" key="1">
    <citation type="submission" date="2020-06" db="EMBL/GenBank/DDBJ databases">
        <title>Nostoc edaphicum CCNP1411 genome.</title>
        <authorList>
            <person name="Fidor A."/>
            <person name="Grabski M."/>
            <person name="Gawor J."/>
            <person name="Gromadka R."/>
            <person name="Wegrzyn G."/>
            <person name="Mazur-Marzec H."/>
        </authorList>
    </citation>
    <scope>NUCLEOTIDE SEQUENCE [LARGE SCALE GENOMIC DNA]</scope>
    <source>
        <strain evidence="2">CCNP1411</strain>
    </source>
</reference>
<dbReference type="KEGG" id="ned:HUN01_06560"/>
<dbReference type="Proteomes" id="UP000514713">
    <property type="component" value="Chromosome"/>
</dbReference>